<proteinExistence type="predicted"/>
<evidence type="ECO:0008006" key="5">
    <source>
        <dbReference type="Google" id="ProtNLM"/>
    </source>
</evidence>
<feature type="compositionally biased region" description="Low complexity" evidence="1">
    <location>
        <begin position="83"/>
        <end position="101"/>
    </location>
</feature>
<dbReference type="Proteomes" id="UP000011715">
    <property type="component" value="Unassembled WGS sequence"/>
</dbReference>
<dbReference type="PANTHER" id="PTHR33604:SF3">
    <property type="entry name" value="OSJNBA0004B13.7 PROTEIN"/>
    <property type="match status" value="1"/>
</dbReference>
<feature type="region of interest" description="Disordered" evidence="1">
    <location>
        <begin position="480"/>
        <end position="504"/>
    </location>
</feature>
<accession>A0A0C4DMH1</accession>
<keyword evidence="4" id="KW-1185">Reference proteome</keyword>
<sequence length="702" mass="77435">MPKLPSLFLSDEEMGKKDDDHRTEKGTGTGLAAWAPARIQPSHPRRFLKRLCILIAVAILVYEFIDNIPTDVPIRDRRHPQYVPVDPVRPRPASAPAAPGRLSDLFRPKDPNTPGVASDVLSKKKAPVAAAATKDDAPSSAREYSGPVRFLNLADTLHAIGETRGSATLNKNILFAAANLASAATLLPMACQMGSELRNYVHFALLSRSEMPVAEVKKINGIDESCHIIFHDARPNFASRSTDKRLSESAAKAFVHIFDYMHPQAIIIDSPANEEAWFLKGLRKKQAAITLTPTIIELPERGAEKLSWMAKLDSQSLKAWNDINIDILIPAASGGGSLKRLLNSLKAADYLSSSPPYITIELPPDVDASTLKFLQTFRWPHAHSENGGHANDLSIRHRIFRKRLDEEESAIRFLESFWPAKPSNSHVLILSPDTELSPNYFDYLRYSLLAYRYSIAAQVQNWNSRLFGFSLEVPSVHLDGSKPFKPPQKPESASDGPSLPDTATSFLWEGPNSNAVLILGEKWVELHGFVSKVLDMQNGAAGTPRLLAEKVISKRHPAWLEHALRLCRARGYLTLYPNQHTSSRLVNVHTETHVPPEEYANDLPRGAGRHDADSSDDGALAHSRGPLLDMLPDGGLLPQLYELPMVSWDGASTETAGLEGRAAKYAADFRREVGGCLNDRAGVKQDKMAADLFCGPRKQHHV</sequence>
<dbReference type="VEuPathDB" id="FungiDB:MAPG_00978"/>
<reference evidence="3" key="5">
    <citation type="submission" date="2015-06" db="UniProtKB">
        <authorList>
            <consortium name="EnsemblFungi"/>
        </authorList>
    </citation>
    <scope>IDENTIFICATION</scope>
    <source>
        <strain evidence="3">ATCC 64411</strain>
    </source>
</reference>
<dbReference type="EMBL" id="GL876966">
    <property type="protein sequence ID" value="KLU81897.1"/>
    <property type="molecule type" value="Genomic_DNA"/>
</dbReference>
<evidence type="ECO:0000256" key="1">
    <source>
        <dbReference type="SAM" id="MobiDB-lite"/>
    </source>
</evidence>
<reference evidence="3" key="4">
    <citation type="journal article" date="2015" name="G3 (Bethesda)">
        <title>Genome sequences of three phytopathogenic species of the Magnaporthaceae family of fungi.</title>
        <authorList>
            <person name="Okagaki L.H."/>
            <person name="Nunes C.C."/>
            <person name="Sailsbery J."/>
            <person name="Clay B."/>
            <person name="Brown D."/>
            <person name="John T."/>
            <person name="Oh Y."/>
            <person name="Young N."/>
            <person name="Fitzgerald M."/>
            <person name="Haas B.J."/>
            <person name="Zeng Q."/>
            <person name="Young S."/>
            <person name="Adiconis X."/>
            <person name="Fan L."/>
            <person name="Levin J.Z."/>
            <person name="Mitchell T.K."/>
            <person name="Okubara P.A."/>
            <person name="Farman M.L."/>
            <person name="Kohn L.M."/>
            <person name="Birren B."/>
            <person name="Ma L.-J."/>
            <person name="Dean R.A."/>
        </authorList>
    </citation>
    <scope>NUCLEOTIDE SEQUENCE</scope>
    <source>
        <strain evidence="3">ATCC 64411 / 73-15</strain>
    </source>
</reference>
<evidence type="ECO:0000313" key="3">
    <source>
        <dbReference type="EnsemblFungi" id="MAPG_00978T0"/>
    </source>
</evidence>
<dbReference type="EnsemblFungi" id="MAPG_00978T0">
    <property type="protein sequence ID" value="MAPG_00978T0"/>
    <property type="gene ID" value="MAPG_00978"/>
</dbReference>
<dbReference type="PANTHER" id="PTHR33604">
    <property type="entry name" value="OSJNBA0004B13.7 PROTEIN"/>
    <property type="match status" value="1"/>
</dbReference>
<dbReference type="EMBL" id="ADBL01000231">
    <property type="status" value="NOT_ANNOTATED_CDS"/>
    <property type="molecule type" value="Genomic_DNA"/>
</dbReference>
<dbReference type="OrthoDB" id="5397682at2759"/>
<evidence type="ECO:0000313" key="2">
    <source>
        <dbReference type="EMBL" id="KLU81897.1"/>
    </source>
</evidence>
<gene>
    <name evidence="2" type="ORF">MAPG_00978</name>
</gene>
<protein>
    <recommendedName>
        <fullName evidence="5">Glycosyltransferase 2</fullName>
    </recommendedName>
</protein>
<dbReference type="AlphaFoldDB" id="A0A0C4DMH1"/>
<name>A0A0C4DMH1_MAGP6</name>
<dbReference type="STRING" id="644358.A0A0C4DMH1"/>
<dbReference type="eggNOG" id="ENOG502QPYF">
    <property type="taxonomic scope" value="Eukaryota"/>
</dbReference>
<feature type="region of interest" description="Disordered" evidence="1">
    <location>
        <begin position="1"/>
        <end position="28"/>
    </location>
</feature>
<feature type="compositionally biased region" description="Basic and acidic residues" evidence="1">
    <location>
        <begin position="13"/>
        <end position="25"/>
    </location>
</feature>
<reference evidence="4" key="2">
    <citation type="submission" date="2010-05" db="EMBL/GenBank/DDBJ databases">
        <title>The genome sequence of Magnaporthe poae strain ATCC 64411.</title>
        <authorList>
            <person name="Ma L.-J."/>
            <person name="Dead R."/>
            <person name="Young S."/>
            <person name="Zeng Q."/>
            <person name="Koehrsen M."/>
            <person name="Alvarado L."/>
            <person name="Berlin A."/>
            <person name="Chapman S.B."/>
            <person name="Chen Z."/>
            <person name="Freedman E."/>
            <person name="Gellesch M."/>
            <person name="Goldberg J."/>
            <person name="Griggs A."/>
            <person name="Gujja S."/>
            <person name="Heilman E.R."/>
            <person name="Heiman D."/>
            <person name="Hepburn T."/>
            <person name="Howarth C."/>
            <person name="Jen D."/>
            <person name="Larson L."/>
            <person name="Mehta T."/>
            <person name="Neiman D."/>
            <person name="Pearson M."/>
            <person name="Roberts A."/>
            <person name="Saif S."/>
            <person name="Shea T."/>
            <person name="Shenoy N."/>
            <person name="Sisk P."/>
            <person name="Stolte C."/>
            <person name="Sykes S."/>
            <person name="Walk T."/>
            <person name="White J."/>
            <person name="Yandava C."/>
            <person name="Haas B."/>
            <person name="Nusbaum C."/>
            <person name="Birren B."/>
        </authorList>
    </citation>
    <scope>NUCLEOTIDE SEQUENCE [LARGE SCALE GENOMIC DNA]</scope>
    <source>
        <strain evidence="4">ATCC 64411 / 73-15</strain>
    </source>
</reference>
<reference evidence="2" key="3">
    <citation type="submission" date="2011-03" db="EMBL/GenBank/DDBJ databases">
        <title>Annotation of Magnaporthe poae ATCC 64411.</title>
        <authorList>
            <person name="Ma L.-J."/>
            <person name="Dead R."/>
            <person name="Young S.K."/>
            <person name="Zeng Q."/>
            <person name="Gargeya S."/>
            <person name="Fitzgerald M."/>
            <person name="Haas B."/>
            <person name="Abouelleil A."/>
            <person name="Alvarado L."/>
            <person name="Arachchi H.M."/>
            <person name="Berlin A."/>
            <person name="Brown A."/>
            <person name="Chapman S.B."/>
            <person name="Chen Z."/>
            <person name="Dunbar C."/>
            <person name="Freedman E."/>
            <person name="Gearin G."/>
            <person name="Gellesch M."/>
            <person name="Goldberg J."/>
            <person name="Griggs A."/>
            <person name="Gujja S."/>
            <person name="Heiman D."/>
            <person name="Howarth C."/>
            <person name="Larson L."/>
            <person name="Lui A."/>
            <person name="MacDonald P.J.P."/>
            <person name="Mehta T."/>
            <person name="Montmayeur A."/>
            <person name="Murphy C."/>
            <person name="Neiman D."/>
            <person name="Pearson M."/>
            <person name="Priest M."/>
            <person name="Roberts A."/>
            <person name="Saif S."/>
            <person name="Shea T."/>
            <person name="Shenoy N."/>
            <person name="Sisk P."/>
            <person name="Stolte C."/>
            <person name="Sykes S."/>
            <person name="Yandava C."/>
            <person name="Wortman J."/>
            <person name="Nusbaum C."/>
            <person name="Birren B."/>
        </authorList>
    </citation>
    <scope>NUCLEOTIDE SEQUENCE</scope>
    <source>
        <strain evidence="2">ATCC 64411</strain>
    </source>
</reference>
<feature type="region of interest" description="Disordered" evidence="1">
    <location>
        <begin position="83"/>
        <end position="121"/>
    </location>
</feature>
<organism evidence="3 4">
    <name type="scientific">Magnaporthiopsis poae (strain ATCC 64411 / 73-15)</name>
    <name type="common">Kentucky bluegrass fungus</name>
    <name type="synonym">Magnaporthe poae</name>
    <dbReference type="NCBI Taxonomy" id="644358"/>
    <lineage>
        <taxon>Eukaryota</taxon>
        <taxon>Fungi</taxon>
        <taxon>Dikarya</taxon>
        <taxon>Ascomycota</taxon>
        <taxon>Pezizomycotina</taxon>
        <taxon>Sordariomycetes</taxon>
        <taxon>Sordariomycetidae</taxon>
        <taxon>Magnaporthales</taxon>
        <taxon>Magnaporthaceae</taxon>
        <taxon>Magnaporthiopsis</taxon>
    </lineage>
</organism>
<evidence type="ECO:0000313" key="4">
    <source>
        <dbReference type="Proteomes" id="UP000011715"/>
    </source>
</evidence>
<feature type="region of interest" description="Disordered" evidence="1">
    <location>
        <begin position="599"/>
        <end position="621"/>
    </location>
</feature>
<dbReference type="OMA" id="FFKHMPT"/>
<reference evidence="2" key="1">
    <citation type="submission" date="2010-05" db="EMBL/GenBank/DDBJ databases">
        <title>The Genome Sequence of Magnaporthe poae strain ATCC 64411.</title>
        <authorList>
            <consortium name="The Broad Institute Genome Sequencing Platform"/>
            <consortium name="Broad Institute Genome Sequencing Center for Infectious Disease"/>
            <person name="Ma L.-J."/>
            <person name="Dead R."/>
            <person name="Young S."/>
            <person name="Zeng Q."/>
            <person name="Koehrsen M."/>
            <person name="Alvarado L."/>
            <person name="Berlin A."/>
            <person name="Chapman S.B."/>
            <person name="Chen Z."/>
            <person name="Freedman E."/>
            <person name="Gellesch M."/>
            <person name="Goldberg J."/>
            <person name="Griggs A."/>
            <person name="Gujja S."/>
            <person name="Heilman E.R."/>
            <person name="Heiman D."/>
            <person name="Hepburn T."/>
            <person name="Howarth C."/>
            <person name="Jen D."/>
            <person name="Larson L."/>
            <person name="Mehta T."/>
            <person name="Neiman D."/>
            <person name="Pearson M."/>
            <person name="Roberts A."/>
            <person name="Saif S."/>
            <person name="Shea T."/>
            <person name="Shenoy N."/>
            <person name="Sisk P."/>
            <person name="Stolte C."/>
            <person name="Sykes S."/>
            <person name="Walk T."/>
            <person name="White J."/>
            <person name="Yandava C."/>
            <person name="Haas B."/>
            <person name="Nusbaum C."/>
            <person name="Birren B."/>
        </authorList>
    </citation>
    <scope>NUCLEOTIDE SEQUENCE</scope>
    <source>
        <strain evidence="2">ATCC 64411</strain>
    </source>
</reference>